<sequence>MSQQTTVTEEFDISVGSESATVRKLLTPRGQLVEIESDRDGHESSSSIRIDALGLESLSWQTQTELEERFGCSPPSQWDADTEPRSTAGSFEISNEYADVVVSKITTANHDALIVRAPVKRTELRLHPSMLHGLASCETDLFSEFLETPHGPHEH</sequence>
<proteinExistence type="predicted"/>
<dbReference type="Proteomes" id="UP001596328">
    <property type="component" value="Unassembled WGS sequence"/>
</dbReference>
<reference evidence="1 2" key="1">
    <citation type="journal article" date="2019" name="Int. J. Syst. Evol. Microbiol.">
        <title>The Global Catalogue of Microorganisms (GCM) 10K type strain sequencing project: providing services to taxonomists for standard genome sequencing and annotation.</title>
        <authorList>
            <consortium name="The Broad Institute Genomics Platform"/>
            <consortium name="The Broad Institute Genome Sequencing Center for Infectious Disease"/>
            <person name="Wu L."/>
            <person name="Ma J."/>
        </authorList>
    </citation>
    <scope>NUCLEOTIDE SEQUENCE [LARGE SCALE GENOMIC DNA]</scope>
    <source>
        <strain evidence="1 2">NBRC 111368</strain>
    </source>
</reference>
<accession>A0ABD5RUU8</accession>
<protein>
    <submittedName>
        <fullName evidence="1">Uncharacterized protein</fullName>
    </submittedName>
</protein>
<name>A0ABD5RUU8_9EURY</name>
<gene>
    <name evidence="1" type="ORF">ACFQE1_00600</name>
</gene>
<evidence type="ECO:0000313" key="1">
    <source>
        <dbReference type="EMBL" id="MFC6722921.1"/>
    </source>
</evidence>
<dbReference type="AlphaFoldDB" id="A0ABD5RUU8"/>
<keyword evidence="2" id="KW-1185">Reference proteome</keyword>
<comment type="caution">
    <text evidence="1">The sequence shown here is derived from an EMBL/GenBank/DDBJ whole genome shotgun (WGS) entry which is preliminary data.</text>
</comment>
<dbReference type="EMBL" id="JBHSWU010000001">
    <property type="protein sequence ID" value="MFC6722921.1"/>
    <property type="molecule type" value="Genomic_DNA"/>
</dbReference>
<evidence type="ECO:0000313" key="2">
    <source>
        <dbReference type="Proteomes" id="UP001596328"/>
    </source>
</evidence>
<organism evidence="1 2">
    <name type="scientific">Halobium palmae</name>
    <dbReference type="NCBI Taxonomy" id="1776492"/>
    <lineage>
        <taxon>Archaea</taxon>
        <taxon>Methanobacteriati</taxon>
        <taxon>Methanobacteriota</taxon>
        <taxon>Stenosarchaea group</taxon>
        <taxon>Halobacteria</taxon>
        <taxon>Halobacteriales</taxon>
        <taxon>Haloferacaceae</taxon>
        <taxon>Halobium</taxon>
    </lineage>
</organism>